<dbReference type="NCBIfam" id="NF041494">
    <property type="entry name" value="MobH"/>
    <property type="match status" value="1"/>
</dbReference>
<evidence type="ECO:0000256" key="1">
    <source>
        <dbReference type="SAM" id="MobiDB-lite"/>
    </source>
</evidence>
<dbReference type="RefSeq" id="WP_353500231.1">
    <property type="nucleotide sequence ID" value="NZ_CP115922.1"/>
</dbReference>
<feature type="domain" description="Uncharacterised" evidence="2">
    <location>
        <begin position="95"/>
        <end position="380"/>
    </location>
</feature>
<dbReference type="Pfam" id="PF07514">
    <property type="entry name" value="TraI_2"/>
    <property type="match status" value="1"/>
</dbReference>
<dbReference type="Gene3D" id="1.10.3210.40">
    <property type="match status" value="1"/>
</dbReference>
<feature type="compositionally biased region" description="Polar residues" evidence="1">
    <location>
        <begin position="540"/>
        <end position="567"/>
    </location>
</feature>
<organism evidence="3">
    <name type="scientific">Vibrio chaetopteri</name>
    <dbReference type="NCBI Taxonomy" id="3016528"/>
    <lineage>
        <taxon>Bacteria</taxon>
        <taxon>Pseudomonadati</taxon>
        <taxon>Pseudomonadota</taxon>
        <taxon>Gammaproteobacteria</taxon>
        <taxon>Vibrionales</taxon>
        <taxon>Vibrionaceae</taxon>
        <taxon>Vibrio</taxon>
    </lineage>
</organism>
<sequence>MLTYVWEKLKLSAKGLDLVRLELQNSMSAAIIDEQRKHIAQMQQQLRELIEYPPTPSGVPIVSRSDIAYVYRAILRETWLASGMTPESTVQGKITFETTYLAVIRRMIGFYHLLPASEYNHHREVGGLLRHSLEVGLMSLRASKFTKPNPIGFQDIERERIPRWQFAAWLVGIIHDAGKIIADMEVISHKPEGLVWQPQVEDIFEWAERESIRRYTVHWRAGRVHQEHDNLSVMLLDKLLTDDLRRWLYTSNDNLSLPLINCLRHYKQRDGYLEICLRAADNRSAEADMRTQWHRAFGKRRIGVETSIVLAMRDLYKRSWHKGMGKEHARVFMIDGSVYLDADKAIKEIIAYVNKSLNNALPIVPQGVINIMYDGGMLRRLHPYSQTCELRFTKPNKETVFKYNLVQLNWNGALFDSNVFPEDMTNATLTLSKLGELVKIDEAGRLEYFPSNIAEVENFFNGHDVPEFIAFSEKALNNMKGQKPAAPSDGKAIESAGKQEQSAKESPPGTDKPAQAVTQNAANTSPKSKKSTSKKAQSQRALTNACSSQSKAAKSGNPSNGASSSKSQRAKQGRTGFAPSPSSKVAQALGSFNDKAGFDGRDVHREVPDHRLQDVVVQDSESGRAVKEMGIDKRPNVKDGMPANVQAYQNQVQMRMDSVRHNPTAIFLAYLLSRGVLANYWPKDRDWIRPEKHKGLLYVRVGWLTELLNIHNQSATKELDLFAVVKQSDYCQAVKEKTLGDGENGYVQVLLDVFALAATVVAVPSTELYNMAMKVDIRGARFADPKPLDDKYQPLSIVSASFAKALLESEEAKRIGLSKEALHVI</sequence>
<dbReference type="EMBL" id="CP115922">
    <property type="protein sequence ID" value="XCD19104.1"/>
    <property type="molecule type" value="Genomic_DNA"/>
</dbReference>
<protein>
    <submittedName>
        <fullName evidence="3">MobH family relaxase</fullName>
    </submittedName>
</protein>
<geneLocation type="plasmid" evidence="3">
    <name>p1</name>
</geneLocation>
<accession>A0AAU8BTX8</accession>
<reference evidence="3" key="1">
    <citation type="submission" date="2023-01" db="EMBL/GenBank/DDBJ databases">
        <title>Vibrio sp. CB1-14 genome sequencing.</title>
        <authorList>
            <person name="Otstavnykh N."/>
            <person name="Isaeva M."/>
            <person name="Meleshko D."/>
        </authorList>
    </citation>
    <scope>NUCLEOTIDE SEQUENCE</scope>
    <source>
        <strain evidence="3">CB1-14</strain>
        <plasmid evidence="3">p1</plasmid>
    </source>
</reference>
<name>A0AAU8BTX8_9VIBR</name>
<proteinExistence type="predicted"/>
<gene>
    <name evidence="3" type="primary">mobH</name>
    <name evidence="3" type="ORF">PG915_24520</name>
</gene>
<keyword evidence="3" id="KW-0614">Plasmid</keyword>
<feature type="region of interest" description="Disordered" evidence="1">
    <location>
        <begin position="480"/>
        <end position="585"/>
    </location>
</feature>
<dbReference type="InterPro" id="IPR011119">
    <property type="entry name" value="Unchr_helicase_relaxase_TraI"/>
</dbReference>
<dbReference type="KEGG" id="vck:PG915_24520"/>
<evidence type="ECO:0000313" key="3">
    <source>
        <dbReference type="EMBL" id="XCD19104.1"/>
    </source>
</evidence>
<dbReference type="AlphaFoldDB" id="A0AAU8BTX8"/>
<evidence type="ECO:0000259" key="2">
    <source>
        <dbReference type="Pfam" id="PF07514"/>
    </source>
</evidence>